<dbReference type="AlphaFoldDB" id="A0A6A3G2G9"/>
<name>A0A6A3G2G9_9STRA</name>
<proteinExistence type="predicted"/>
<gene>
    <name evidence="2" type="ORF">PR002_g32843</name>
</gene>
<protein>
    <submittedName>
        <fullName evidence="2">Uncharacterized protein</fullName>
    </submittedName>
</protein>
<evidence type="ECO:0000313" key="3">
    <source>
        <dbReference type="Proteomes" id="UP000435112"/>
    </source>
</evidence>
<evidence type="ECO:0000256" key="1">
    <source>
        <dbReference type="SAM" id="MobiDB-lite"/>
    </source>
</evidence>
<feature type="region of interest" description="Disordered" evidence="1">
    <location>
        <begin position="28"/>
        <end position="65"/>
    </location>
</feature>
<reference evidence="2 3" key="1">
    <citation type="submission" date="2018-09" db="EMBL/GenBank/DDBJ databases">
        <title>Genomic investigation of the strawberry pathogen Phytophthora fragariae indicates pathogenicity is determined by transcriptional variation in three key races.</title>
        <authorList>
            <person name="Adams T.M."/>
            <person name="Armitage A.D."/>
            <person name="Sobczyk M.K."/>
            <person name="Bates H.J."/>
            <person name="Dunwell J.M."/>
            <person name="Nellist C.F."/>
            <person name="Harrison R.J."/>
        </authorList>
    </citation>
    <scope>NUCLEOTIDE SEQUENCE [LARGE SCALE GENOMIC DNA]</scope>
    <source>
        <strain evidence="2 3">SCRP324</strain>
    </source>
</reference>
<feature type="non-terminal residue" evidence="2">
    <location>
        <position position="65"/>
    </location>
</feature>
<dbReference type="Proteomes" id="UP000435112">
    <property type="component" value="Unassembled WGS sequence"/>
</dbReference>
<dbReference type="EMBL" id="QXFU01012179">
    <property type="protein sequence ID" value="KAE8951849.1"/>
    <property type="molecule type" value="Genomic_DNA"/>
</dbReference>
<comment type="caution">
    <text evidence="2">The sequence shown here is derived from an EMBL/GenBank/DDBJ whole genome shotgun (WGS) entry which is preliminary data.</text>
</comment>
<sequence>MGKGKSVVLATDSAFELQSTADKCCFRMPDAHEDGNDSGAAAGSPTEESCHRPNPRFILSKRSKR</sequence>
<organism evidence="2 3">
    <name type="scientific">Phytophthora rubi</name>
    <dbReference type="NCBI Taxonomy" id="129364"/>
    <lineage>
        <taxon>Eukaryota</taxon>
        <taxon>Sar</taxon>
        <taxon>Stramenopiles</taxon>
        <taxon>Oomycota</taxon>
        <taxon>Peronosporomycetes</taxon>
        <taxon>Peronosporales</taxon>
        <taxon>Peronosporaceae</taxon>
        <taxon>Phytophthora</taxon>
    </lineage>
</organism>
<evidence type="ECO:0000313" key="2">
    <source>
        <dbReference type="EMBL" id="KAE8951849.1"/>
    </source>
</evidence>
<accession>A0A6A3G2G9</accession>